<evidence type="ECO:0000256" key="5">
    <source>
        <dbReference type="ARBA" id="ARBA00023253"/>
    </source>
</evidence>
<evidence type="ECO:0000256" key="6">
    <source>
        <dbReference type="ARBA" id="ARBA00023277"/>
    </source>
</evidence>
<dbReference type="AlphaFoldDB" id="A0AAD5SSD1"/>
<dbReference type="InterPro" id="IPR019378">
    <property type="entry name" value="GDP-Fuc_O-FucTrfase"/>
</dbReference>
<accession>A0AAD5SSD1</accession>
<evidence type="ECO:0000256" key="7">
    <source>
        <dbReference type="ARBA" id="ARBA00025803"/>
    </source>
</evidence>
<keyword evidence="3" id="KW-0808">Transferase</keyword>
<dbReference type="Gene3D" id="3.40.50.11350">
    <property type="match status" value="1"/>
</dbReference>
<dbReference type="Pfam" id="PF10250">
    <property type="entry name" value="O-FucT"/>
    <property type="match status" value="1"/>
</dbReference>
<proteinExistence type="inferred from homology"/>
<dbReference type="PANTHER" id="PTHR13398:SF0">
    <property type="entry name" value="GDP-FUCOSE PROTEIN O-FUCOSYLTRANSFERASE 2"/>
    <property type="match status" value="1"/>
</dbReference>
<gene>
    <name evidence="9" type="ORF">HK100_004837</name>
</gene>
<dbReference type="EMBL" id="JADGJH010002327">
    <property type="protein sequence ID" value="KAJ3099769.1"/>
    <property type="molecule type" value="Genomic_DNA"/>
</dbReference>
<evidence type="ECO:0000256" key="4">
    <source>
        <dbReference type="ARBA" id="ARBA00022824"/>
    </source>
</evidence>
<protein>
    <recommendedName>
        <fullName evidence="8">GDP-fucose protein O-fucosyltransferase 2</fullName>
    </recommendedName>
</protein>
<reference evidence="9" key="1">
    <citation type="submission" date="2020-05" db="EMBL/GenBank/DDBJ databases">
        <title>Phylogenomic resolution of chytrid fungi.</title>
        <authorList>
            <person name="Stajich J.E."/>
            <person name="Amses K."/>
            <person name="Simmons R."/>
            <person name="Seto K."/>
            <person name="Myers J."/>
            <person name="Bonds A."/>
            <person name="Quandt C.A."/>
            <person name="Barry K."/>
            <person name="Liu P."/>
            <person name="Grigoriev I."/>
            <person name="Longcore J.E."/>
            <person name="James T.Y."/>
        </authorList>
    </citation>
    <scope>NUCLEOTIDE SEQUENCE</scope>
    <source>
        <strain evidence="9">JEL0513</strain>
    </source>
</reference>
<keyword evidence="4" id="KW-0256">Endoplasmic reticulum</keyword>
<comment type="similarity">
    <text evidence="7">Belongs to the glycosyltransferase 68 family.</text>
</comment>
<keyword evidence="10" id="KW-1185">Reference proteome</keyword>
<evidence type="ECO:0000313" key="10">
    <source>
        <dbReference type="Proteomes" id="UP001211907"/>
    </source>
</evidence>
<evidence type="ECO:0000256" key="3">
    <source>
        <dbReference type="ARBA" id="ARBA00022679"/>
    </source>
</evidence>
<organism evidence="9 10">
    <name type="scientific">Physocladia obscura</name>
    <dbReference type="NCBI Taxonomy" id="109957"/>
    <lineage>
        <taxon>Eukaryota</taxon>
        <taxon>Fungi</taxon>
        <taxon>Fungi incertae sedis</taxon>
        <taxon>Chytridiomycota</taxon>
        <taxon>Chytridiomycota incertae sedis</taxon>
        <taxon>Chytridiomycetes</taxon>
        <taxon>Chytridiales</taxon>
        <taxon>Chytriomycetaceae</taxon>
        <taxon>Physocladia</taxon>
    </lineage>
</organism>
<keyword evidence="6" id="KW-0119">Carbohydrate metabolism</keyword>
<dbReference type="PANTHER" id="PTHR13398">
    <property type="entry name" value="GDP-FUCOSE PROTEIN O-FUCOSYLTRANSFERASE 2"/>
    <property type="match status" value="1"/>
</dbReference>
<keyword evidence="5" id="KW-0294">Fucose metabolism</keyword>
<comment type="subcellular location">
    <subcellularLocation>
        <location evidence="1">Endoplasmic reticulum</location>
    </subcellularLocation>
</comment>
<dbReference type="GO" id="GO:0005783">
    <property type="term" value="C:endoplasmic reticulum"/>
    <property type="evidence" value="ECO:0007669"/>
    <property type="project" value="UniProtKB-SubCell"/>
</dbReference>
<dbReference type="Gene3D" id="3.40.50.11340">
    <property type="match status" value="1"/>
</dbReference>
<evidence type="ECO:0000256" key="8">
    <source>
        <dbReference type="ARBA" id="ARBA00026232"/>
    </source>
</evidence>
<evidence type="ECO:0000256" key="1">
    <source>
        <dbReference type="ARBA" id="ARBA00004240"/>
    </source>
</evidence>
<dbReference type="Proteomes" id="UP001211907">
    <property type="component" value="Unassembled WGS sequence"/>
</dbReference>
<comment type="caution">
    <text evidence="9">The sequence shown here is derived from an EMBL/GenBank/DDBJ whole genome shotgun (WGS) entry which is preliminary data.</text>
</comment>
<evidence type="ECO:0000313" key="9">
    <source>
        <dbReference type="EMBL" id="KAJ3099769.1"/>
    </source>
</evidence>
<name>A0AAD5SSD1_9FUNG</name>
<dbReference type="GO" id="GO:0046922">
    <property type="term" value="F:peptide-O-fucosyltransferase activity"/>
    <property type="evidence" value="ECO:0007669"/>
    <property type="project" value="InterPro"/>
</dbReference>
<dbReference type="GO" id="GO:0006004">
    <property type="term" value="P:fucose metabolic process"/>
    <property type="evidence" value="ECO:0007669"/>
    <property type="project" value="UniProtKB-KW"/>
</dbReference>
<dbReference type="CDD" id="cd11296">
    <property type="entry name" value="O-FucT_like"/>
    <property type="match status" value="1"/>
</dbReference>
<comment type="pathway">
    <text evidence="2">Protein modification; protein glycosylation.</text>
</comment>
<sequence>MASVLNVRYLSWQNLKESRTRFDWNAVAANKVSDMSKERITRLPIDWYNMDSKNYWRNQDTFVSVDEIAKVVELAVNDWNQVLSTSKRTKYLIFMPWEQYNNQIVGFKSACAIAKMLGRTLVLPHLGYKNPNQSLSRPFSDTDFVPSEFIWHPFEHYYDLTHLSKHLPCSFTTFDNFHSLNDGQTLRRVRYHHLGDKKTSERQLRDYYQNIARLQFNSIEYDMSAYFHLSAAEIMDLHADDDTQVLALGSLFWYYNFGILPPVKYPATEYRDYMHVEIYRRVTDSLVFVDRVQQRAAHALDGIVGVVAGNGFVAVHIRRGDYKEKCDELPIGLLERCATTLPYIRNYLKYKFPNTIQRNFLYISTNANKSEVSEIAAELGQDWGRVFFQNDLEDVRNASFLESWNSDGIESCMFDQLICAKAAYFIGNMYSSFTRHIIDIRGVSNSLLF</sequence>
<evidence type="ECO:0000256" key="2">
    <source>
        <dbReference type="ARBA" id="ARBA00004922"/>
    </source>
</evidence>
<dbReference type="InterPro" id="IPR045130">
    <property type="entry name" value="OFUT2-like"/>
</dbReference>